<dbReference type="Gene3D" id="3.40.720.10">
    <property type="entry name" value="Alkaline Phosphatase, subunit A"/>
    <property type="match status" value="2"/>
</dbReference>
<dbReference type="InterPro" id="IPR017850">
    <property type="entry name" value="Alkaline_phosphatase_core_sf"/>
</dbReference>
<dbReference type="InterPro" id="IPR002591">
    <property type="entry name" value="Phosphodiest/P_Trfase"/>
</dbReference>
<organism evidence="1 2">
    <name type="scientific">Adonisia turfae CCMR0081</name>
    <dbReference type="NCBI Taxonomy" id="2292702"/>
    <lineage>
        <taxon>Bacteria</taxon>
        <taxon>Bacillati</taxon>
        <taxon>Cyanobacteriota</taxon>
        <taxon>Adonisia</taxon>
        <taxon>Adonisia turfae</taxon>
    </lineage>
</organism>
<evidence type="ECO:0000313" key="2">
    <source>
        <dbReference type="Proteomes" id="UP000481033"/>
    </source>
</evidence>
<proteinExistence type="predicted"/>
<dbReference type="EMBL" id="QXHD01000004">
    <property type="protein sequence ID" value="NEZ57057.1"/>
    <property type="molecule type" value="Genomic_DNA"/>
</dbReference>
<dbReference type="RefSeq" id="WP_163699073.1">
    <property type="nucleotide sequence ID" value="NZ_QXHD01000004.1"/>
</dbReference>
<protein>
    <submittedName>
        <fullName evidence="1">Nucleotide pyrophosphatase</fullName>
    </submittedName>
</protein>
<accession>A0A6M0RLC6</accession>
<dbReference type="Proteomes" id="UP000481033">
    <property type="component" value="Unassembled WGS sequence"/>
</dbReference>
<dbReference type="Pfam" id="PF01663">
    <property type="entry name" value="Phosphodiest"/>
    <property type="match status" value="1"/>
</dbReference>
<sequence>MTKTPVIGIGLDAADPTLLEPWMDQGLLPNLARLRKEGTYGRLANTVPYVSGEAEFSSTEPSWVVFSTGCYPNKTGFWDTIEYSPESYSVVCDEVESGYDYKEFSPFYALGDDYRVAAFDIPVSALCDQVKGAQILGWGGHFPFVQSHSQPQELFSDIVEKHGRNPVLHNDNGRWWDPNYVNWIQTALQESIEKRVDVCKDLLQRDSWDLFLTTFGDTHSAGHDLYDQSQADHPLHTYRRGKTDPLLTIYKKVDWAIGEILAAAPEDATVFCYSVHGIGANLTDLLSMFFLGEVMYRFNFPGKVGLAPGKLGTTPPPPIKRPIRRSWPDEVWRKINEPNPIKRLINTWTPKKWLSETQDGLASPRLLQSTQPHLGWMPGMAFSPLWPDMKAFALPAFADGHIRINLQGREGDGKVTPDEYDALCEDITAMLYELTDGRTGQPLVKKVLRTRQDPLDDNPTLPDADLVVVWHELPTDVVDSPTLGRIGPVTFNRPGGHRSRGFFVAKGNAIPAGETLQNGHVVDLAPTFLSSLGAPIPEHFDGKSLFASSRSKAITTVV</sequence>
<evidence type="ECO:0000313" key="1">
    <source>
        <dbReference type="EMBL" id="NEZ57057.1"/>
    </source>
</evidence>
<keyword evidence="2" id="KW-1185">Reference proteome</keyword>
<reference evidence="1 2" key="1">
    <citation type="journal article" date="2020" name="Microb. Ecol.">
        <title>Ecogenomics of the Marine Benthic Filamentous Cyanobacterium Adonisia.</title>
        <authorList>
            <person name="Walter J.M."/>
            <person name="Coutinho F.H."/>
            <person name="Leomil L."/>
            <person name="Hargreaves P.I."/>
            <person name="Campeao M.E."/>
            <person name="Vieira V.V."/>
            <person name="Silva B.S."/>
            <person name="Fistarol G.O."/>
            <person name="Salomon P.S."/>
            <person name="Sawabe T."/>
            <person name="Mino S."/>
            <person name="Hosokawa M."/>
            <person name="Miyashita H."/>
            <person name="Maruyama F."/>
            <person name="van Verk M.C."/>
            <person name="Dutilh B.E."/>
            <person name="Thompson C.C."/>
            <person name="Thompson F.L."/>
        </authorList>
    </citation>
    <scope>NUCLEOTIDE SEQUENCE [LARGE SCALE GENOMIC DNA]</scope>
    <source>
        <strain evidence="1 2">CCMR0081</strain>
    </source>
</reference>
<dbReference type="AlphaFoldDB" id="A0A6M0RLC6"/>
<comment type="caution">
    <text evidence="1">The sequence shown here is derived from an EMBL/GenBank/DDBJ whole genome shotgun (WGS) entry which is preliminary data.</text>
</comment>
<gene>
    <name evidence="1" type="ORF">DXZ20_15495</name>
</gene>
<name>A0A6M0RLC6_9CYAN</name>
<dbReference type="SUPFAM" id="SSF53649">
    <property type="entry name" value="Alkaline phosphatase-like"/>
    <property type="match status" value="1"/>
</dbReference>